<dbReference type="AlphaFoldDB" id="A0A561E080"/>
<evidence type="ECO:0000256" key="1">
    <source>
        <dbReference type="HAMAP-Rule" id="MF_01851"/>
    </source>
</evidence>
<evidence type="ECO:0000313" key="3">
    <source>
        <dbReference type="Proteomes" id="UP000319671"/>
    </source>
</evidence>
<gene>
    <name evidence="2" type="ORF">FB550_1011012</name>
</gene>
<dbReference type="RefSeq" id="WP_144562611.1">
    <property type="nucleotide sequence ID" value="NZ_VIVN01000001.1"/>
</dbReference>
<keyword evidence="3" id="KW-1185">Reference proteome</keyword>
<proteinExistence type="inferred from homology"/>
<dbReference type="SUPFAM" id="SSF142913">
    <property type="entry name" value="YktB/PF0168-like"/>
    <property type="match status" value="1"/>
</dbReference>
<organism evidence="2 3">
    <name type="scientific">Neobacillus bataviensis</name>
    <dbReference type="NCBI Taxonomy" id="220685"/>
    <lineage>
        <taxon>Bacteria</taxon>
        <taxon>Bacillati</taxon>
        <taxon>Bacillota</taxon>
        <taxon>Bacilli</taxon>
        <taxon>Bacillales</taxon>
        <taxon>Bacillaceae</taxon>
        <taxon>Neobacillus</taxon>
    </lineage>
</organism>
<protein>
    <recommendedName>
        <fullName evidence="1">UPF0637 protein FB550_1011012</fullName>
    </recommendedName>
</protein>
<comment type="similarity">
    <text evidence="1">Belongs to the UPF0637 family.</text>
</comment>
<dbReference type="Gene3D" id="3.30.930.20">
    <property type="entry name" value="Protein of unknown function DUF1054"/>
    <property type="match status" value="1"/>
</dbReference>
<name>A0A561E080_9BACI</name>
<dbReference type="Proteomes" id="UP000319671">
    <property type="component" value="Unassembled WGS sequence"/>
</dbReference>
<accession>A0A561E080</accession>
<reference evidence="2 3" key="1">
    <citation type="submission" date="2019-06" db="EMBL/GenBank/DDBJ databases">
        <title>Sorghum-associated microbial communities from plants grown in Nebraska, USA.</title>
        <authorList>
            <person name="Schachtman D."/>
        </authorList>
    </citation>
    <scope>NUCLEOTIDE SEQUENCE [LARGE SCALE GENOMIC DNA]</scope>
    <source>
        <strain evidence="2 3">2482</strain>
    </source>
</reference>
<dbReference type="InterPro" id="IPR053707">
    <property type="entry name" value="UPF0637_domain_sf"/>
</dbReference>
<dbReference type="HAMAP" id="MF_01851">
    <property type="entry name" value="UPF0637"/>
    <property type="match status" value="1"/>
</dbReference>
<dbReference type="PIRSF" id="PIRSF021332">
    <property type="entry name" value="DUF1054"/>
    <property type="match status" value="1"/>
</dbReference>
<comment type="caution">
    <text evidence="2">The sequence shown here is derived from an EMBL/GenBank/DDBJ whole genome shotgun (WGS) entry which is preliminary data.</text>
</comment>
<sequence length="210" mass="24141">MDFGGFTNEDFNVFLIDGLEARMEALKNTVRPKLEQLGEYFAPTLSALTGDEMFVHVAKHARRTINPPKDTWVAFASNPRGYKMLPHFQIGLWNTHLFVWFAVIYEAPQKEMIGERYIKKAAKIYKEIPKEFSWSLDHTKPDTIKHQQITKADLLAHFERLKTVKKAELLCGYTIDRDQVIGISADGLLTQIEDVFNKVAPLYKIALNIK</sequence>
<dbReference type="InterPro" id="IPR009403">
    <property type="entry name" value="UPF0637"/>
</dbReference>
<evidence type="ECO:0000313" key="2">
    <source>
        <dbReference type="EMBL" id="TWE08980.1"/>
    </source>
</evidence>
<dbReference type="EMBL" id="VIVN01000001">
    <property type="protein sequence ID" value="TWE08980.1"/>
    <property type="molecule type" value="Genomic_DNA"/>
</dbReference>
<dbReference type="Pfam" id="PF06335">
    <property type="entry name" value="DUF1054"/>
    <property type="match status" value="1"/>
</dbReference>